<evidence type="ECO:0000313" key="5">
    <source>
        <dbReference type="Proteomes" id="UP001208771"/>
    </source>
</evidence>
<dbReference type="InterPro" id="IPR035647">
    <property type="entry name" value="EFG_III/V"/>
</dbReference>
<dbReference type="InterPro" id="IPR036956">
    <property type="entry name" value="Impact_N_sf"/>
</dbReference>
<feature type="domain" description="Impact N-terminal" evidence="2">
    <location>
        <begin position="15"/>
        <end position="115"/>
    </location>
</feature>
<dbReference type="RefSeq" id="WP_306411018.1">
    <property type="nucleotide sequence ID" value="NZ_JANFPI010000003.1"/>
</dbReference>
<dbReference type="InterPro" id="IPR001498">
    <property type="entry name" value="Impact_N"/>
</dbReference>
<dbReference type="GO" id="GO:0005737">
    <property type="term" value="C:cytoplasm"/>
    <property type="evidence" value="ECO:0007669"/>
    <property type="project" value="TreeGrafter"/>
</dbReference>
<dbReference type="Proteomes" id="UP001208771">
    <property type="component" value="Unassembled WGS sequence"/>
</dbReference>
<proteinExistence type="inferred from homology"/>
<dbReference type="InterPro" id="IPR023582">
    <property type="entry name" value="Impact"/>
</dbReference>
<dbReference type="GO" id="GO:0017111">
    <property type="term" value="F:ribonucleoside triphosphate phosphatase activity"/>
    <property type="evidence" value="ECO:0007669"/>
    <property type="project" value="UniProtKB-ARBA"/>
</dbReference>
<dbReference type="InterPro" id="IPR020569">
    <property type="entry name" value="UPF0029_Impact_CS"/>
</dbReference>
<dbReference type="Gene3D" id="3.30.230.30">
    <property type="entry name" value="Impact, N-terminal domain"/>
    <property type="match status" value="1"/>
</dbReference>
<evidence type="ECO:0000259" key="3">
    <source>
        <dbReference type="Pfam" id="PF09186"/>
    </source>
</evidence>
<dbReference type="AlphaFoldDB" id="A0AAE3SVQ3"/>
<protein>
    <submittedName>
        <fullName evidence="4">IMPACT family protein</fullName>
    </submittedName>
</protein>
<name>A0AAE3SVQ3_9HYPH</name>
<dbReference type="PANTHER" id="PTHR16301">
    <property type="entry name" value="IMPACT-RELATED"/>
    <property type="match status" value="1"/>
</dbReference>
<organism evidence="4 5">
    <name type="scientific">Ectorhizobium quercum</name>
    <dbReference type="NCBI Taxonomy" id="2965071"/>
    <lineage>
        <taxon>Bacteria</taxon>
        <taxon>Pseudomonadati</taxon>
        <taxon>Pseudomonadota</taxon>
        <taxon>Alphaproteobacteria</taxon>
        <taxon>Hyphomicrobiales</taxon>
        <taxon>Rhizobiaceae</taxon>
        <taxon>Ectorhizobium</taxon>
    </lineage>
</organism>
<dbReference type="GO" id="GO:0032561">
    <property type="term" value="F:guanyl ribonucleotide binding"/>
    <property type="evidence" value="ECO:0007669"/>
    <property type="project" value="UniProtKB-ARBA"/>
</dbReference>
<reference evidence="4" key="1">
    <citation type="submission" date="2022-07" db="EMBL/GenBank/DDBJ databases">
        <title>Ectorhizobium quercum gen.nov., sp. nov.</title>
        <authorList>
            <person name="Ma T."/>
            <person name="Li Y."/>
        </authorList>
    </citation>
    <scope>NUCLEOTIDE SEQUENCE</scope>
    <source>
        <strain evidence="4">BDR2-2</strain>
    </source>
</reference>
<feature type="domain" description="UPF0029" evidence="3">
    <location>
        <begin position="131"/>
        <end position="188"/>
    </location>
</feature>
<evidence type="ECO:0000259" key="2">
    <source>
        <dbReference type="Pfam" id="PF01205"/>
    </source>
</evidence>
<dbReference type="GO" id="GO:0006446">
    <property type="term" value="P:regulation of translational initiation"/>
    <property type="evidence" value="ECO:0007669"/>
    <property type="project" value="TreeGrafter"/>
</dbReference>
<dbReference type="Pfam" id="PF09186">
    <property type="entry name" value="DUF1949"/>
    <property type="match status" value="1"/>
</dbReference>
<dbReference type="PROSITE" id="PS00910">
    <property type="entry name" value="UPF0029"/>
    <property type="match status" value="1"/>
</dbReference>
<dbReference type="PANTHER" id="PTHR16301:SF20">
    <property type="entry name" value="IMPACT FAMILY MEMBER YIGZ"/>
    <property type="match status" value="1"/>
</dbReference>
<sequence length="193" mass="20594">MFSLNRTETFSQDIKKSCFRATAAAVADEAEVRAFLTAQSEPSANHNCWAWRIGQAFRFSDDGEPSGTAGRPILQAIDGQELDRVAVVVTRWFGGILLGSGGLVRAYGGAAAACLSQAEKTAIVPSVAVRIACVFSDLARVKARLLALPDVTAEGETFTETGAELSFRLPAEQAERILRTVADMTSGRARVSI</sequence>
<accession>A0AAE3SVQ3</accession>
<comment type="similarity">
    <text evidence="1">Belongs to the IMPACT family.</text>
</comment>
<comment type="caution">
    <text evidence="4">The sequence shown here is derived from an EMBL/GenBank/DDBJ whole genome shotgun (WGS) entry which is preliminary data.</text>
</comment>
<dbReference type="EMBL" id="JANFPI010000003">
    <property type="protein sequence ID" value="MCX8997224.1"/>
    <property type="molecule type" value="Genomic_DNA"/>
</dbReference>
<gene>
    <name evidence="4" type="ORF">NOF55_08920</name>
</gene>
<keyword evidence="5" id="KW-1185">Reference proteome</keyword>
<dbReference type="Pfam" id="PF01205">
    <property type="entry name" value="Impact_N"/>
    <property type="match status" value="1"/>
</dbReference>
<dbReference type="InterPro" id="IPR020568">
    <property type="entry name" value="Ribosomal_Su5_D2-typ_SF"/>
</dbReference>
<dbReference type="Gene3D" id="3.30.70.240">
    <property type="match status" value="1"/>
</dbReference>
<evidence type="ECO:0000256" key="1">
    <source>
        <dbReference type="ARBA" id="ARBA00007665"/>
    </source>
</evidence>
<dbReference type="SUPFAM" id="SSF54211">
    <property type="entry name" value="Ribosomal protein S5 domain 2-like"/>
    <property type="match status" value="1"/>
</dbReference>
<dbReference type="SUPFAM" id="SSF54980">
    <property type="entry name" value="EF-G C-terminal domain-like"/>
    <property type="match status" value="1"/>
</dbReference>
<dbReference type="InterPro" id="IPR015269">
    <property type="entry name" value="UPF0029_Impact_C"/>
</dbReference>
<evidence type="ECO:0000313" key="4">
    <source>
        <dbReference type="EMBL" id="MCX8997224.1"/>
    </source>
</evidence>